<evidence type="ECO:0000256" key="5">
    <source>
        <dbReference type="ARBA" id="ARBA00022975"/>
    </source>
</evidence>
<keyword evidence="3 6" id="KW-0328">Glycosyltransferase</keyword>
<comment type="pathway">
    <text evidence="1 6">Pyrimidine metabolism; UMP biosynthesis via de novo pathway; UMP from orotate: step 1/2.</text>
</comment>
<dbReference type="InterPro" id="IPR023031">
    <property type="entry name" value="OPRT"/>
</dbReference>
<comment type="subunit">
    <text evidence="6">Homodimer.</text>
</comment>
<dbReference type="InterPro" id="IPR000836">
    <property type="entry name" value="PRTase_dom"/>
</dbReference>
<feature type="binding site" description="in other chain" evidence="6">
    <location>
        <begin position="123"/>
        <end position="131"/>
    </location>
    <ligand>
        <name>5-phospho-alpha-D-ribose 1-diphosphate</name>
        <dbReference type="ChEBI" id="CHEBI:58017"/>
        <note>ligand shared between dimeric partners</note>
    </ligand>
</feature>
<accession>A0A1F6AQ59</accession>
<reference evidence="8 9" key="1">
    <citation type="journal article" date="2016" name="Nat. Commun.">
        <title>Thousands of microbial genomes shed light on interconnected biogeochemical processes in an aquifer system.</title>
        <authorList>
            <person name="Anantharaman K."/>
            <person name="Brown C.T."/>
            <person name="Hug L.A."/>
            <person name="Sharon I."/>
            <person name="Castelle C.J."/>
            <person name="Probst A.J."/>
            <person name="Thomas B.C."/>
            <person name="Singh A."/>
            <person name="Wilkins M.J."/>
            <person name="Karaoz U."/>
            <person name="Brodie E.L."/>
            <person name="Williams K.H."/>
            <person name="Hubbard S.S."/>
            <person name="Banfield J.F."/>
        </authorList>
    </citation>
    <scope>NUCLEOTIDE SEQUENCE [LARGE SCALE GENOMIC DNA]</scope>
</reference>
<evidence type="ECO:0000256" key="3">
    <source>
        <dbReference type="ARBA" id="ARBA00022676"/>
    </source>
</evidence>
<evidence type="ECO:0000313" key="9">
    <source>
        <dbReference type="Proteomes" id="UP000176609"/>
    </source>
</evidence>
<dbReference type="GO" id="GO:0019856">
    <property type="term" value="P:pyrimidine nucleobase biosynthetic process"/>
    <property type="evidence" value="ECO:0007669"/>
    <property type="project" value="TreeGrafter"/>
</dbReference>
<sequence>MTSDDVLAIFKKTGGYITGSHIVYTSGKHGEAYLNKDAIYPHVAEISAICEEIAKRFQDKNIDVVAAPALGGIILSQWTAYHLSNITKREILGVYTEKTPDKNQIFTRGYDALVKGKRVLIVEDITTTGGSVIKVINSVKNAGGEIIAVCVLVNRDPVNINSQSIGAPFYPLAEVKMQAWIESDCPLCQKGVPINTTVGKGREYFKKTAS</sequence>
<feature type="binding site" evidence="6">
    <location>
        <position position="155"/>
    </location>
    <ligand>
        <name>orotate</name>
        <dbReference type="ChEBI" id="CHEBI:30839"/>
    </ligand>
</feature>
<dbReference type="GO" id="GO:0044205">
    <property type="term" value="P:'de novo' UMP biosynthetic process"/>
    <property type="evidence" value="ECO:0007669"/>
    <property type="project" value="UniProtKB-UniRule"/>
</dbReference>
<feature type="binding site" description="in other chain" evidence="6">
    <location>
        <position position="98"/>
    </location>
    <ligand>
        <name>5-phospho-alpha-D-ribose 1-diphosphate</name>
        <dbReference type="ChEBI" id="CHEBI:58017"/>
        <note>ligand shared between dimeric partners</note>
    </ligand>
</feature>
<dbReference type="CDD" id="cd06223">
    <property type="entry name" value="PRTases_typeI"/>
    <property type="match status" value="1"/>
</dbReference>
<keyword evidence="5 6" id="KW-0665">Pyrimidine biosynthesis</keyword>
<dbReference type="EMBL" id="MFJR01000007">
    <property type="protein sequence ID" value="OGG26824.1"/>
    <property type="molecule type" value="Genomic_DNA"/>
</dbReference>
<comment type="caution">
    <text evidence="6">Lacks conserved residue(s) required for the propagation of feature annotation.</text>
</comment>
<organism evidence="8 9">
    <name type="scientific">Candidatus Gottesmanbacteria bacterium RIFCSPLOWO2_01_FULL_39_12b</name>
    <dbReference type="NCBI Taxonomy" id="1798388"/>
    <lineage>
        <taxon>Bacteria</taxon>
        <taxon>Candidatus Gottesmaniibacteriota</taxon>
    </lineage>
</organism>
<dbReference type="HAMAP" id="MF_01208">
    <property type="entry name" value="PyrE"/>
    <property type="match status" value="1"/>
</dbReference>
<dbReference type="SUPFAM" id="SSF53271">
    <property type="entry name" value="PRTase-like"/>
    <property type="match status" value="1"/>
</dbReference>
<dbReference type="PANTHER" id="PTHR19278">
    <property type="entry name" value="OROTATE PHOSPHORIBOSYLTRANSFERASE"/>
    <property type="match status" value="1"/>
</dbReference>
<dbReference type="EC" id="2.4.2.10" evidence="2 6"/>
<evidence type="ECO:0000256" key="4">
    <source>
        <dbReference type="ARBA" id="ARBA00022679"/>
    </source>
</evidence>
<dbReference type="GO" id="GO:0000287">
    <property type="term" value="F:magnesium ion binding"/>
    <property type="evidence" value="ECO:0007669"/>
    <property type="project" value="UniProtKB-UniRule"/>
</dbReference>
<dbReference type="InterPro" id="IPR029057">
    <property type="entry name" value="PRTase-like"/>
</dbReference>
<keyword evidence="6" id="KW-0460">Magnesium</keyword>
<evidence type="ECO:0000259" key="7">
    <source>
        <dbReference type="Pfam" id="PF00156"/>
    </source>
</evidence>
<dbReference type="Gene3D" id="3.40.50.2020">
    <property type="match status" value="1"/>
</dbReference>
<comment type="similarity">
    <text evidence="6">Belongs to the purine/pyrimidine phosphoribosyltransferase family. PyrE subfamily.</text>
</comment>
<comment type="catalytic activity">
    <reaction evidence="6">
        <text>orotidine 5'-phosphate + diphosphate = orotate + 5-phospho-alpha-D-ribose 1-diphosphate</text>
        <dbReference type="Rhea" id="RHEA:10380"/>
        <dbReference type="ChEBI" id="CHEBI:30839"/>
        <dbReference type="ChEBI" id="CHEBI:33019"/>
        <dbReference type="ChEBI" id="CHEBI:57538"/>
        <dbReference type="ChEBI" id="CHEBI:58017"/>
        <dbReference type="EC" id="2.4.2.10"/>
    </reaction>
</comment>
<dbReference type="Pfam" id="PF00156">
    <property type="entry name" value="Pribosyltran"/>
    <property type="match status" value="1"/>
</dbReference>
<dbReference type="GO" id="GO:0004588">
    <property type="term" value="F:orotate phosphoribosyltransferase activity"/>
    <property type="evidence" value="ECO:0007669"/>
    <property type="project" value="UniProtKB-UniRule"/>
</dbReference>
<evidence type="ECO:0000256" key="1">
    <source>
        <dbReference type="ARBA" id="ARBA00004889"/>
    </source>
</evidence>
<keyword evidence="4 6" id="KW-0808">Transferase</keyword>
<dbReference type="AlphaFoldDB" id="A0A1F6AQ59"/>
<dbReference type="PANTHER" id="PTHR19278:SF9">
    <property type="entry name" value="URIDINE 5'-MONOPHOSPHATE SYNTHASE"/>
    <property type="match status" value="1"/>
</dbReference>
<evidence type="ECO:0000256" key="2">
    <source>
        <dbReference type="ARBA" id="ARBA00011971"/>
    </source>
</evidence>
<comment type="caution">
    <text evidence="8">The sequence shown here is derived from an EMBL/GenBank/DDBJ whole genome shotgun (WGS) entry which is preliminary data.</text>
</comment>
<dbReference type="Proteomes" id="UP000176609">
    <property type="component" value="Unassembled WGS sequence"/>
</dbReference>
<name>A0A1F6AQ59_9BACT</name>
<protein>
    <recommendedName>
        <fullName evidence="2 6">Orotate phosphoribosyltransferase</fullName>
        <shortName evidence="6">OPRT</shortName>
        <shortName evidence="6">OPRTase</shortName>
        <ecNumber evidence="2 6">2.4.2.10</ecNumber>
    </recommendedName>
</protein>
<feature type="domain" description="Phosphoribosyltransferase" evidence="7">
    <location>
        <begin position="38"/>
        <end position="155"/>
    </location>
</feature>
<evidence type="ECO:0000256" key="6">
    <source>
        <dbReference type="HAMAP-Rule" id="MF_01208"/>
    </source>
</evidence>
<comment type="cofactor">
    <cofactor evidence="6">
        <name>Mg(2+)</name>
        <dbReference type="ChEBI" id="CHEBI:18420"/>
    </cofactor>
</comment>
<evidence type="ECO:0000313" key="8">
    <source>
        <dbReference type="EMBL" id="OGG26824.1"/>
    </source>
</evidence>
<feature type="binding site" evidence="6">
    <location>
        <position position="127"/>
    </location>
    <ligand>
        <name>orotate</name>
        <dbReference type="ChEBI" id="CHEBI:30839"/>
    </ligand>
</feature>
<comment type="function">
    <text evidence="6">Catalyzes the transfer of a ribosyl phosphate group from 5-phosphoribose 1-diphosphate to orotate, leading to the formation of orotidine monophosphate (OMP).</text>
</comment>
<proteinExistence type="inferred from homology"/>
<dbReference type="UniPathway" id="UPA00070">
    <property type="reaction ID" value="UER00119"/>
</dbReference>
<gene>
    <name evidence="6" type="primary">pyrE</name>
    <name evidence="8" type="ORF">A2960_01500</name>
</gene>